<proteinExistence type="predicted"/>
<sequence length="59" mass="6242">MVAGPEVMHQVVPMLEASFRRCPVRGVEEVVVGVGVSSPPLPVDSQSQVDLEVPDLVSS</sequence>
<evidence type="ECO:0000313" key="1">
    <source>
        <dbReference type="EnsemblPlants" id="AET5Gv20216700.11"/>
    </source>
</evidence>
<dbReference type="AlphaFoldDB" id="A0A453JWR0"/>
<dbReference type="EnsemblPlants" id="AET5Gv20216700.11">
    <property type="protein sequence ID" value="AET5Gv20216700.11"/>
    <property type="gene ID" value="AET5Gv20216700"/>
</dbReference>
<reference evidence="1" key="5">
    <citation type="journal article" date="2021" name="G3 (Bethesda)">
        <title>Aegilops tauschii genome assembly Aet v5.0 features greater sequence contiguity and improved annotation.</title>
        <authorList>
            <person name="Wang L."/>
            <person name="Zhu T."/>
            <person name="Rodriguez J.C."/>
            <person name="Deal K.R."/>
            <person name="Dubcovsky J."/>
            <person name="McGuire P.E."/>
            <person name="Lux T."/>
            <person name="Spannagl M."/>
            <person name="Mayer K.F.X."/>
            <person name="Baldrich P."/>
            <person name="Meyers B.C."/>
            <person name="Huo N."/>
            <person name="Gu Y.Q."/>
            <person name="Zhou H."/>
            <person name="Devos K.M."/>
            <person name="Bennetzen J.L."/>
            <person name="Unver T."/>
            <person name="Budak H."/>
            <person name="Gulick P.J."/>
            <person name="Galiba G."/>
            <person name="Kalapos B."/>
            <person name="Nelson D.R."/>
            <person name="Li P."/>
            <person name="You F.M."/>
            <person name="Luo M.C."/>
            <person name="Dvorak J."/>
        </authorList>
    </citation>
    <scope>NUCLEOTIDE SEQUENCE [LARGE SCALE GENOMIC DNA]</scope>
    <source>
        <strain evidence="1">cv. AL8/78</strain>
    </source>
</reference>
<reference evidence="1" key="3">
    <citation type="journal article" date="2017" name="Nature">
        <title>Genome sequence of the progenitor of the wheat D genome Aegilops tauschii.</title>
        <authorList>
            <person name="Luo M.C."/>
            <person name="Gu Y.Q."/>
            <person name="Puiu D."/>
            <person name="Wang H."/>
            <person name="Twardziok S.O."/>
            <person name="Deal K.R."/>
            <person name="Huo N."/>
            <person name="Zhu T."/>
            <person name="Wang L."/>
            <person name="Wang Y."/>
            <person name="McGuire P.E."/>
            <person name="Liu S."/>
            <person name="Long H."/>
            <person name="Ramasamy R.K."/>
            <person name="Rodriguez J.C."/>
            <person name="Van S.L."/>
            <person name="Yuan L."/>
            <person name="Wang Z."/>
            <person name="Xia Z."/>
            <person name="Xiao L."/>
            <person name="Anderson O.D."/>
            <person name="Ouyang S."/>
            <person name="Liang Y."/>
            <person name="Zimin A.V."/>
            <person name="Pertea G."/>
            <person name="Qi P."/>
            <person name="Bennetzen J.L."/>
            <person name="Dai X."/>
            <person name="Dawson M.W."/>
            <person name="Muller H.G."/>
            <person name="Kugler K."/>
            <person name="Rivarola-Duarte L."/>
            <person name="Spannagl M."/>
            <person name="Mayer K.F.X."/>
            <person name="Lu F.H."/>
            <person name="Bevan M.W."/>
            <person name="Leroy P."/>
            <person name="Li P."/>
            <person name="You F.M."/>
            <person name="Sun Q."/>
            <person name="Liu Z."/>
            <person name="Lyons E."/>
            <person name="Wicker T."/>
            <person name="Salzberg S.L."/>
            <person name="Devos K.M."/>
            <person name="Dvorak J."/>
        </authorList>
    </citation>
    <scope>NUCLEOTIDE SEQUENCE [LARGE SCALE GENOMIC DNA]</scope>
    <source>
        <strain evidence="1">cv. AL8/78</strain>
    </source>
</reference>
<dbReference type="Proteomes" id="UP000015105">
    <property type="component" value="Chromosome 5D"/>
</dbReference>
<organism evidence="1 2">
    <name type="scientific">Aegilops tauschii subsp. strangulata</name>
    <name type="common">Goatgrass</name>
    <dbReference type="NCBI Taxonomy" id="200361"/>
    <lineage>
        <taxon>Eukaryota</taxon>
        <taxon>Viridiplantae</taxon>
        <taxon>Streptophyta</taxon>
        <taxon>Embryophyta</taxon>
        <taxon>Tracheophyta</taxon>
        <taxon>Spermatophyta</taxon>
        <taxon>Magnoliopsida</taxon>
        <taxon>Liliopsida</taxon>
        <taxon>Poales</taxon>
        <taxon>Poaceae</taxon>
        <taxon>BOP clade</taxon>
        <taxon>Pooideae</taxon>
        <taxon>Triticodae</taxon>
        <taxon>Triticeae</taxon>
        <taxon>Triticinae</taxon>
        <taxon>Aegilops</taxon>
    </lineage>
</organism>
<name>A0A453JWR0_AEGTS</name>
<accession>A0A453JWR0</accession>
<reference evidence="2" key="1">
    <citation type="journal article" date="2014" name="Science">
        <title>Ancient hybridizations among the ancestral genomes of bread wheat.</title>
        <authorList>
            <consortium name="International Wheat Genome Sequencing Consortium,"/>
            <person name="Marcussen T."/>
            <person name="Sandve S.R."/>
            <person name="Heier L."/>
            <person name="Spannagl M."/>
            <person name="Pfeifer M."/>
            <person name="Jakobsen K.S."/>
            <person name="Wulff B.B."/>
            <person name="Steuernagel B."/>
            <person name="Mayer K.F."/>
            <person name="Olsen O.A."/>
        </authorList>
    </citation>
    <scope>NUCLEOTIDE SEQUENCE [LARGE SCALE GENOMIC DNA]</scope>
    <source>
        <strain evidence="2">cv. AL8/78</strain>
    </source>
</reference>
<dbReference type="Gramene" id="AET5Gv20216700.11">
    <property type="protein sequence ID" value="AET5Gv20216700.11"/>
    <property type="gene ID" value="AET5Gv20216700"/>
</dbReference>
<reference evidence="2" key="2">
    <citation type="journal article" date="2017" name="Nat. Plants">
        <title>The Aegilops tauschii genome reveals multiple impacts of transposons.</title>
        <authorList>
            <person name="Zhao G."/>
            <person name="Zou C."/>
            <person name="Li K."/>
            <person name="Wang K."/>
            <person name="Li T."/>
            <person name="Gao L."/>
            <person name="Zhang X."/>
            <person name="Wang H."/>
            <person name="Yang Z."/>
            <person name="Liu X."/>
            <person name="Jiang W."/>
            <person name="Mao L."/>
            <person name="Kong X."/>
            <person name="Jiao Y."/>
            <person name="Jia J."/>
        </authorList>
    </citation>
    <scope>NUCLEOTIDE SEQUENCE [LARGE SCALE GENOMIC DNA]</scope>
    <source>
        <strain evidence="2">cv. AL8/78</strain>
    </source>
</reference>
<protein>
    <submittedName>
        <fullName evidence="1">Uncharacterized protein</fullName>
    </submittedName>
</protein>
<reference evidence="1" key="4">
    <citation type="submission" date="2019-03" db="UniProtKB">
        <authorList>
            <consortium name="EnsemblPlants"/>
        </authorList>
    </citation>
    <scope>IDENTIFICATION</scope>
</reference>
<keyword evidence="2" id="KW-1185">Reference proteome</keyword>
<evidence type="ECO:0000313" key="2">
    <source>
        <dbReference type="Proteomes" id="UP000015105"/>
    </source>
</evidence>